<evidence type="ECO:0000256" key="2">
    <source>
        <dbReference type="SAM" id="Phobius"/>
    </source>
</evidence>
<dbReference type="PROSITE" id="PS51178">
    <property type="entry name" value="PASTA"/>
    <property type="match status" value="1"/>
</dbReference>
<organism evidence="4 5">
    <name type="scientific">Euzebya pacifica</name>
    <dbReference type="NCBI Taxonomy" id="1608957"/>
    <lineage>
        <taxon>Bacteria</taxon>
        <taxon>Bacillati</taxon>
        <taxon>Actinomycetota</taxon>
        <taxon>Nitriliruptoria</taxon>
        <taxon>Euzebyales</taxon>
    </lineage>
</organism>
<keyword evidence="2" id="KW-0812">Transmembrane</keyword>
<protein>
    <recommendedName>
        <fullName evidence="3">PASTA domain-containing protein</fullName>
    </recommendedName>
</protein>
<reference evidence="4 5" key="1">
    <citation type="submission" date="2018-09" db="EMBL/GenBank/DDBJ databases">
        <title>Complete genome sequence of Euzebya sp. DY32-46 isolated from seawater of Pacific Ocean.</title>
        <authorList>
            <person name="Xu L."/>
            <person name="Wu Y.-H."/>
            <person name="Xu X.-W."/>
        </authorList>
    </citation>
    <scope>NUCLEOTIDE SEQUENCE [LARGE SCALE GENOMIC DNA]</scope>
    <source>
        <strain evidence="4 5">DY32-46</strain>
    </source>
</reference>
<proteinExistence type="predicted"/>
<dbReference type="AlphaFoldDB" id="A0A346XUE6"/>
<accession>A0A346XUE6</accession>
<evidence type="ECO:0000256" key="1">
    <source>
        <dbReference type="SAM" id="MobiDB-lite"/>
    </source>
</evidence>
<feature type="compositionally biased region" description="Low complexity" evidence="1">
    <location>
        <begin position="155"/>
        <end position="172"/>
    </location>
</feature>
<evidence type="ECO:0000259" key="3">
    <source>
        <dbReference type="PROSITE" id="PS51178"/>
    </source>
</evidence>
<feature type="region of interest" description="Disordered" evidence="1">
    <location>
        <begin position="132"/>
        <end position="174"/>
    </location>
</feature>
<keyword evidence="5" id="KW-1185">Reference proteome</keyword>
<dbReference type="SMART" id="SM00740">
    <property type="entry name" value="PASTA"/>
    <property type="match status" value="1"/>
</dbReference>
<dbReference type="EMBL" id="CP031165">
    <property type="protein sequence ID" value="AXV05843.1"/>
    <property type="molecule type" value="Genomic_DNA"/>
</dbReference>
<evidence type="ECO:0000313" key="5">
    <source>
        <dbReference type="Proteomes" id="UP000264006"/>
    </source>
</evidence>
<sequence length="264" mass="27771">MTSEQTPPLGLPLPEREEIVPLVIERGSGWKWVAVGALVIALGLGVAFAVTALGGDEEGTADLVLVPQVTDFGWQDARGILEEAGFIPVHEGVVRTEGTDGTVFEQDPPANSRAATGGFVEIYYTIRPPADEDGTAVVEPPEPTTAGVEATPSDVGGAPTASPSPAASVAPPGGEPLDPPWIAIVQSPDNEDDARRLFEERYAADYPDGGYVYSTDFGQMRDGFWVVYVGQFDTQADAQAFCSAEFGAPSPGRQPDCYVRTTAG</sequence>
<keyword evidence="2" id="KW-1133">Transmembrane helix</keyword>
<dbReference type="InterPro" id="IPR005543">
    <property type="entry name" value="PASTA_dom"/>
</dbReference>
<keyword evidence="2" id="KW-0472">Membrane</keyword>
<feature type="domain" description="PASTA" evidence="3">
    <location>
        <begin position="60"/>
        <end position="126"/>
    </location>
</feature>
<dbReference type="Pfam" id="PF03793">
    <property type="entry name" value="PASTA"/>
    <property type="match status" value="1"/>
</dbReference>
<evidence type="ECO:0000313" key="4">
    <source>
        <dbReference type="EMBL" id="AXV05843.1"/>
    </source>
</evidence>
<dbReference type="RefSeq" id="WP_164709976.1">
    <property type="nucleotide sequence ID" value="NZ_CP031165.1"/>
</dbReference>
<gene>
    <name evidence="4" type="ORF">DVS28_a1143</name>
</gene>
<dbReference type="Gene3D" id="3.30.10.20">
    <property type="match status" value="1"/>
</dbReference>
<dbReference type="KEGG" id="euz:DVS28_a1143"/>
<dbReference type="CDD" id="cd06577">
    <property type="entry name" value="PASTA_pknB"/>
    <property type="match status" value="1"/>
</dbReference>
<dbReference type="Proteomes" id="UP000264006">
    <property type="component" value="Chromosome"/>
</dbReference>
<name>A0A346XUE6_9ACTN</name>
<feature type="transmembrane region" description="Helical" evidence="2">
    <location>
        <begin position="32"/>
        <end position="53"/>
    </location>
</feature>